<proteinExistence type="inferred from homology"/>
<evidence type="ECO:0000256" key="1">
    <source>
        <dbReference type="ARBA" id="ARBA00004442"/>
    </source>
</evidence>
<organism evidence="7 8">
    <name type="scientific">Stakelama tenebrarum</name>
    <dbReference type="NCBI Taxonomy" id="2711215"/>
    <lineage>
        <taxon>Bacteria</taxon>
        <taxon>Pseudomonadati</taxon>
        <taxon>Pseudomonadota</taxon>
        <taxon>Alphaproteobacteria</taxon>
        <taxon>Sphingomonadales</taxon>
        <taxon>Sphingomonadaceae</taxon>
        <taxon>Stakelama</taxon>
    </lineage>
</organism>
<keyword evidence="8" id="KW-1185">Reference proteome</keyword>
<accession>A0A6G6Y1A4</accession>
<keyword evidence="3 6" id="KW-0732">Signal</keyword>
<protein>
    <submittedName>
        <fullName evidence="7">MipA/OmpV family protein</fullName>
    </submittedName>
</protein>
<evidence type="ECO:0000313" key="8">
    <source>
        <dbReference type="Proteomes" id="UP000501568"/>
    </source>
</evidence>
<sequence length="280" mass="28843">MRSLTLAGLLACSIALPAHAQSIQSENGDPEGDFAIVGAAGTVTPDYEGSDDYRLSPVPGAAGRVGGIGFQLAGNRLSVDLMPDILESGWKLQAGPLAAVNFNRTSPKSIDQPEIAALGDVGTAIEVGGYIGIAKTAVVTSEYDRISLTLSYRHDVNGVHDSGVWTPTLSYLTPLSRKALVSVFVSADHVENAYADTYYSITPAGSVASGLPVYDADGGWKNWGMGLGGAYALSGDLTGGLLLVGGVGYRRLLGDFADSPVVGVGSADQWLGVAGLAYSF</sequence>
<name>A0A6G6Y1A4_9SPHN</name>
<keyword evidence="4" id="KW-0472">Membrane</keyword>
<dbReference type="Pfam" id="PF06629">
    <property type="entry name" value="MipA"/>
    <property type="match status" value="1"/>
</dbReference>
<dbReference type="PANTHER" id="PTHR38776:SF1">
    <property type="entry name" value="MLTA-INTERACTING PROTEIN-RELATED"/>
    <property type="match status" value="1"/>
</dbReference>
<dbReference type="AlphaFoldDB" id="A0A6G6Y1A4"/>
<evidence type="ECO:0000256" key="4">
    <source>
        <dbReference type="ARBA" id="ARBA00023136"/>
    </source>
</evidence>
<evidence type="ECO:0000256" key="5">
    <source>
        <dbReference type="ARBA" id="ARBA00023237"/>
    </source>
</evidence>
<evidence type="ECO:0000256" key="2">
    <source>
        <dbReference type="ARBA" id="ARBA00005722"/>
    </source>
</evidence>
<dbReference type="PANTHER" id="PTHR38776">
    <property type="entry name" value="MLTA-INTERACTING PROTEIN-RELATED"/>
    <property type="match status" value="1"/>
</dbReference>
<dbReference type="KEGG" id="spzr:G5C33_02005"/>
<dbReference type="InterPro" id="IPR010583">
    <property type="entry name" value="MipA"/>
</dbReference>
<feature type="signal peptide" evidence="6">
    <location>
        <begin position="1"/>
        <end position="20"/>
    </location>
</feature>
<feature type="chain" id="PRO_5026111121" evidence="6">
    <location>
        <begin position="21"/>
        <end position="280"/>
    </location>
</feature>
<evidence type="ECO:0000313" key="7">
    <source>
        <dbReference type="EMBL" id="QIG78679.1"/>
    </source>
</evidence>
<dbReference type="RefSeq" id="WP_165325677.1">
    <property type="nucleotide sequence ID" value="NZ_CP049109.1"/>
</dbReference>
<reference evidence="7 8" key="1">
    <citation type="submission" date="2020-02" db="EMBL/GenBank/DDBJ databases">
        <authorList>
            <person name="Zheng R.K."/>
            <person name="Sun C.M."/>
        </authorList>
    </citation>
    <scope>NUCLEOTIDE SEQUENCE [LARGE SCALE GENOMIC DNA]</scope>
    <source>
        <strain evidence="8">zrk23</strain>
    </source>
</reference>
<dbReference type="Proteomes" id="UP000501568">
    <property type="component" value="Chromosome"/>
</dbReference>
<comment type="subcellular location">
    <subcellularLocation>
        <location evidence="1">Cell outer membrane</location>
    </subcellularLocation>
</comment>
<evidence type="ECO:0000256" key="3">
    <source>
        <dbReference type="ARBA" id="ARBA00022729"/>
    </source>
</evidence>
<gene>
    <name evidence="7" type="ORF">G5C33_02005</name>
</gene>
<keyword evidence="5" id="KW-0998">Cell outer membrane</keyword>
<comment type="similarity">
    <text evidence="2">Belongs to the MipA/OmpV family.</text>
</comment>
<dbReference type="GO" id="GO:0009279">
    <property type="term" value="C:cell outer membrane"/>
    <property type="evidence" value="ECO:0007669"/>
    <property type="project" value="UniProtKB-SubCell"/>
</dbReference>
<evidence type="ECO:0000256" key="6">
    <source>
        <dbReference type="SAM" id="SignalP"/>
    </source>
</evidence>
<dbReference type="EMBL" id="CP049109">
    <property type="protein sequence ID" value="QIG78679.1"/>
    <property type="molecule type" value="Genomic_DNA"/>
</dbReference>